<keyword evidence="6 11" id="KW-0808">Transferase</keyword>
<dbReference type="InterPro" id="IPR042122">
    <property type="entry name" value="Ser_AcTrfase_N_sf"/>
</dbReference>
<protein>
    <recommendedName>
        <fullName evidence="4">Serine acetyltransferase</fullName>
        <ecNumber evidence="3">2.3.1.30</ecNumber>
    </recommendedName>
</protein>
<name>A0A3T0E8D1_9PROT</name>
<keyword evidence="8" id="KW-0012">Acyltransferase</keyword>
<evidence type="ECO:0000256" key="5">
    <source>
        <dbReference type="ARBA" id="ARBA00022605"/>
    </source>
</evidence>
<comment type="pathway">
    <text evidence="1">Amino-acid biosynthesis; L-cysteine biosynthesis; L-cysteine from L-serine: step 1/2.</text>
</comment>
<proteinExistence type="inferred from homology"/>
<dbReference type="InterPro" id="IPR005881">
    <property type="entry name" value="Ser_O-AcTrfase"/>
</dbReference>
<keyword evidence="12" id="KW-1185">Reference proteome</keyword>
<keyword evidence="5" id="KW-0028">Amino-acid biosynthesis</keyword>
<dbReference type="SMART" id="SM00971">
    <property type="entry name" value="SATase_N"/>
    <property type="match status" value="1"/>
</dbReference>
<organism evidence="11 12">
    <name type="scientific">Glycocaulis alkaliphilus</name>
    <dbReference type="NCBI Taxonomy" id="1434191"/>
    <lineage>
        <taxon>Bacteria</taxon>
        <taxon>Pseudomonadati</taxon>
        <taxon>Pseudomonadota</taxon>
        <taxon>Alphaproteobacteria</taxon>
        <taxon>Maricaulales</taxon>
        <taxon>Maricaulaceae</taxon>
        <taxon>Glycocaulis</taxon>
    </lineage>
</organism>
<evidence type="ECO:0000256" key="6">
    <source>
        <dbReference type="ARBA" id="ARBA00022679"/>
    </source>
</evidence>
<evidence type="ECO:0000256" key="7">
    <source>
        <dbReference type="ARBA" id="ARBA00022737"/>
    </source>
</evidence>
<dbReference type="NCBIfam" id="NF041874">
    <property type="entry name" value="EPS_EpsC"/>
    <property type="match status" value="1"/>
</dbReference>
<dbReference type="EC" id="2.3.1.30" evidence="3"/>
<comment type="catalytic activity">
    <reaction evidence="9">
        <text>L-serine + acetyl-CoA = O-acetyl-L-serine + CoA</text>
        <dbReference type="Rhea" id="RHEA:24560"/>
        <dbReference type="ChEBI" id="CHEBI:33384"/>
        <dbReference type="ChEBI" id="CHEBI:57287"/>
        <dbReference type="ChEBI" id="CHEBI:57288"/>
        <dbReference type="ChEBI" id="CHEBI:58340"/>
        <dbReference type="EC" id="2.3.1.30"/>
    </reaction>
</comment>
<dbReference type="InterPro" id="IPR018357">
    <property type="entry name" value="Hexapep_transf_CS"/>
</dbReference>
<comment type="similarity">
    <text evidence="2">Belongs to the transferase hexapeptide repeat family.</text>
</comment>
<evidence type="ECO:0000313" key="11">
    <source>
        <dbReference type="EMBL" id="AZU03569.1"/>
    </source>
</evidence>
<feature type="domain" description="Serine acetyltransferase N-terminal" evidence="10">
    <location>
        <begin position="22"/>
        <end position="126"/>
    </location>
</feature>
<dbReference type="UniPathway" id="UPA00136">
    <property type="reaction ID" value="UER00199"/>
</dbReference>
<evidence type="ECO:0000256" key="9">
    <source>
        <dbReference type="ARBA" id="ARBA00049486"/>
    </source>
</evidence>
<dbReference type="Proteomes" id="UP000286954">
    <property type="component" value="Chromosome"/>
</dbReference>
<dbReference type="KEGG" id="gak:X907_1030"/>
<accession>A0A3T0E8D1</accession>
<dbReference type="GO" id="GO:0005737">
    <property type="term" value="C:cytoplasm"/>
    <property type="evidence" value="ECO:0007669"/>
    <property type="project" value="InterPro"/>
</dbReference>
<dbReference type="PROSITE" id="PS00101">
    <property type="entry name" value="HEXAPEP_TRANSFERASES"/>
    <property type="match status" value="1"/>
</dbReference>
<dbReference type="Gene3D" id="1.10.3130.10">
    <property type="entry name" value="serine acetyltransferase, domain 1"/>
    <property type="match status" value="1"/>
</dbReference>
<dbReference type="InterPro" id="IPR010493">
    <property type="entry name" value="Ser_AcTrfase_N"/>
</dbReference>
<dbReference type="Pfam" id="PF06426">
    <property type="entry name" value="SATase_N"/>
    <property type="match status" value="1"/>
</dbReference>
<evidence type="ECO:0000313" key="12">
    <source>
        <dbReference type="Proteomes" id="UP000286954"/>
    </source>
</evidence>
<dbReference type="PANTHER" id="PTHR42811">
    <property type="entry name" value="SERINE ACETYLTRANSFERASE"/>
    <property type="match status" value="1"/>
</dbReference>
<dbReference type="InterPro" id="IPR053376">
    <property type="entry name" value="Serine_acetyltransferase"/>
</dbReference>
<dbReference type="FunFam" id="2.160.10.10:FF:000002">
    <property type="entry name" value="Serine acetyltransferase"/>
    <property type="match status" value="1"/>
</dbReference>
<evidence type="ECO:0000256" key="3">
    <source>
        <dbReference type="ARBA" id="ARBA00013266"/>
    </source>
</evidence>
<dbReference type="InterPro" id="IPR011004">
    <property type="entry name" value="Trimer_LpxA-like_sf"/>
</dbReference>
<evidence type="ECO:0000256" key="2">
    <source>
        <dbReference type="ARBA" id="ARBA00007274"/>
    </source>
</evidence>
<dbReference type="InterPro" id="IPR001451">
    <property type="entry name" value="Hexapep"/>
</dbReference>
<dbReference type="CDD" id="cd03354">
    <property type="entry name" value="LbH_SAT"/>
    <property type="match status" value="1"/>
</dbReference>
<evidence type="ECO:0000256" key="1">
    <source>
        <dbReference type="ARBA" id="ARBA00004876"/>
    </source>
</evidence>
<dbReference type="InterPro" id="IPR045304">
    <property type="entry name" value="LbH_SAT"/>
</dbReference>
<dbReference type="SUPFAM" id="SSF51161">
    <property type="entry name" value="Trimeric LpxA-like enzymes"/>
    <property type="match status" value="1"/>
</dbReference>
<dbReference type="Pfam" id="PF00132">
    <property type="entry name" value="Hexapep"/>
    <property type="match status" value="1"/>
</dbReference>
<dbReference type="GO" id="GO:0009001">
    <property type="term" value="F:serine O-acetyltransferase activity"/>
    <property type="evidence" value="ECO:0007669"/>
    <property type="project" value="UniProtKB-EC"/>
</dbReference>
<dbReference type="EMBL" id="CP018911">
    <property type="protein sequence ID" value="AZU03569.1"/>
    <property type="molecule type" value="Genomic_DNA"/>
</dbReference>
<dbReference type="NCBIfam" id="TIGR01172">
    <property type="entry name" value="cysE"/>
    <property type="match status" value="1"/>
</dbReference>
<dbReference type="Gene3D" id="2.160.10.10">
    <property type="entry name" value="Hexapeptide repeat proteins"/>
    <property type="match status" value="1"/>
</dbReference>
<keyword evidence="7" id="KW-0677">Repeat</keyword>
<evidence type="ECO:0000259" key="10">
    <source>
        <dbReference type="SMART" id="SM00971"/>
    </source>
</evidence>
<dbReference type="AlphaFoldDB" id="A0A3T0E8D1"/>
<dbReference type="GO" id="GO:0006535">
    <property type="term" value="P:cysteine biosynthetic process from serine"/>
    <property type="evidence" value="ECO:0007669"/>
    <property type="project" value="InterPro"/>
</dbReference>
<evidence type="ECO:0000256" key="4">
    <source>
        <dbReference type="ARBA" id="ARBA00018522"/>
    </source>
</evidence>
<sequence length="274" mass="28843">MTPMAHADAVTPLRQDTDIRALWNRLRLEAASVAAEEPMLAGLANAGILRHASFAEALAHRIALKLADGQLDAMLIHDVVSEAMSADETIVGSAAADMLAVDERDPACRSLLQPFFYFKGYQALQAYRIAHWLWTQGRETLAFHLQGRVSELFGVDIHPGARIGKGIMIDHASSVVIGETAVVGDDVSILHEVTLGGTGAEESDRHPKIGQGVLIGAGAKVLGNISVGDHARIAAGSVVLSDVPARCTVAGVPAKPVGGCCAEPARTMDHSLPD</sequence>
<evidence type="ECO:0000256" key="8">
    <source>
        <dbReference type="ARBA" id="ARBA00023315"/>
    </source>
</evidence>
<gene>
    <name evidence="11" type="ORF">X907_1030</name>
</gene>
<reference evidence="11 12" key="1">
    <citation type="submission" date="2016-12" db="EMBL/GenBank/DDBJ databases">
        <title>The genome of dimorphic prosthecate Glycocaulis alkaliphilus 6b-8t, isolated from crude oil dictates its adaptability in petroleum environments.</title>
        <authorList>
            <person name="Wu X.-L."/>
            <person name="Geng S."/>
        </authorList>
    </citation>
    <scope>NUCLEOTIDE SEQUENCE [LARGE SCALE GENOMIC DNA]</scope>
    <source>
        <strain evidence="11 12">6B-8</strain>
    </source>
</reference>